<reference evidence="1 2" key="1">
    <citation type="submission" date="2018-05" db="EMBL/GenBank/DDBJ databases">
        <title>The Hungate 1000. A catalogue of reference genomes from the rumen microbiome.</title>
        <authorList>
            <person name="Kelly W."/>
        </authorList>
    </citation>
    <scope>NUCLEOTIDE SEQUENCE [LARGE SCALE GENOMIC DNA]</scope>
    <source>
        <strain evidence="1 2">NLAE-zl-C242</strain>
    </source>
</reference>
<comment type="caution">
    <text evidence="1">The sequence shown here is derived from an EMBL/GenBank/DDBJ whole genome shotgun (WGS) entry which is preliminary data.</text>
</comment>
<dbReference type="RefSeq" id="WP_181368562.1">
    <property type="nucleotide sequence ID" value="NZ_BAAACK010000007.1"/>
</dbReference>
<dbReference type="AlphaFoldDB" id="A0A2Y9B8Q4"/>
<accession>A0A2Y9B8Q4</accession>
<proteinExistence type="predicted"/>
<evidence type="ECO:0000313" key="2">
    <source>
        <dbReference type="Proteomes" id="UP000245845"/>
    </source>
</evidence>
<protein>
    <submittedName>
        <fullName evidence="1">Uncharacterized protein</fullName>
    </submittedName>
</protein>
<keyword evidence="2" id="KW-1185">Reference proteome</keyword>
<gene>
    <name evidence="1" type="ORF">A8806_101690</name>
</gene>
<sequence>MEKEYQEVTFEVCIEEVQNYIWQGKVKTNGKTISFKSDLELMLLLDRLVNENCQVPCP</sequence>
<organism evidence="1 2">
    <name type="scientific">Faecalicatena orotica</name>
    <dbReference type="NCBI Taxonomy" id="1544"/>
    <lineage>
        <taxon>Bacteria</taxon>
        <taxon>Bacillati</taxon>
        <taxon>Bacillota</taxon>
        <taxon>Clostridia</taxon>
        <taxon>Lachnospirales</taxon>
        <taxon>Lachnospiraceae</taxon>
        <taxon>Faecalicatena</taxon>
    </lineage>
</organism>
<name>A0A2Y9B8Q4_9FIRM</name>
<dbReference type="EMBL" id="QGDL01000001">
    <property type="protein sequence ID" value="PWJ32402.1"/>
    <property type="molecule type" value="Genomic_DNA"/>
</dbReference>
<dbReference type="Proteomes" id="UP000245845">
    <property type="component" value="Unassembled WGS sequence"/>
</dbReference>
<evidence type="ECO:0000313" key="1">
    <source>
        <dbReference type="EMBL" id="PWJ32402.1"/>
    </source>
</evidence>